<feature type="transmembrane region" description="Helical" evidence="1">
    <location>
        <begin position="75"/>
        <end position="96"/>
    </location>
</feature>
<evidence type="ECO:0000313" key="3">
    <source>
        <dbReference type="Proteomes" id="UP000254258"/>
    </source>
</evidence>
<evidence type="ECO:0000256" key="1">
    <source>
        <dbReference type="SAM" id="Phobius"/>
    </source>
</evidence>
<dbReference type="EMBL" id="QRBE01000002">
    <property type="protein sequence ID" value="RDS83709.1"/>
    <property type="molecule type" value="Genomic_DNA"/>
</dbReference>
<gene>
    <name evidence="2" type="ORF">DWU98_05135</name>
</gene>
<feature type="transmembrane region" description="Helical" evidence="1">
    <location>
        <begin position="33"/>
        <end position="54"/>
    </location>
</feature>
<feature type="transmembrane region" description="Helical" evidence="1">
    <location>
        <begin position="347"/>
        <end position="366"/>
    </location>
</feature>
<name>A0A370X5K4_9GAMM</name>
<dbReference type="RefSeq" id="WP_115494422.1">
    <property type="nucleotide sequence ID" value="NZ_QRBE01000002.1"/>
</dbReference>
<feature type="transmembrane region" description="Helical" evidence="1">
    <location>
        <begin position="320"/>
        <end position="341"/>
    </location>
</feature>
<evidence type="ECO:0008006" key="4">
    <source>
        <dbReference type="Google" id="ProtNLM"/>
    </source>
</evidence>
<keyword evidence="3" id="KW-1185">Reference proteome</keyword>
<dbReference type="PROSITE" id="PS51257">
    <property type="entry name" value="PROKAR_LIPOPROTEIN"/>
    <property type="match status" value="1"/>
</dbReference>
<evidence type="ECO:0000313" key="2">
    <source>
        <dbReference type="EMBL" id="RDS83709.1"/>
    </source>
</evidence>
<keyword evidence="1" id="KW-0472">Membrane</keyword>
<keyword evidence="1" id="KW-0812">Transmembrane</keyword>
<proteinExistence type="predicted"/>
<feature type="transmembrane region" description="Helical" evidence="1">
    <location>
        <begin position="186"/>
        <end position="204"/>
    </location>
</feature>
<reference evidence="2 3" key="1">
    <citation type="submission" date="2018-07" db="EMBL/GenBank/DDBJ databases">
        <title>Dyella monticola sp. nov. and Dyella psychrodurans sp. nov. isolated from monsoon evergreen broad-leaved forest soil of Dinghu Mountain, China.</title>
        <authorList>
            <person name="Gao Z."/>
            <person name="Qiu L."/>
        </authorList>
    </citation>
    <scope>NUCLEOTIDE SEQUENCE [LARGE SCALE GENOMIC DNA]</scope>
    <source>
        <strain evidence="2 3">4G-K06</strain>
    </source>
</reference>
<comment type="caution">
    <text evidence="2">The sequence shown here is derived from an EMBL/GenBank/DDBJ whole genome shotgun (WGS) entry which is preliminary data.</text>
</comment>
<sequence>MNGLLRLSSTYLALPILLACALTLLTFDLPGDYMQGVLLLTFTAVSIFLVDLTIGTRLPSMSRFRLRSYAGTREAFVALAYASALVVFCLLDLMLFPVPLLTNPSSYASMEGGHEHIRHISDMCWTLPPIGLLCARNRWLRRALILAGVAFPILVIDRNRLFASLFSLAVVVALRRDEATPLPWKTMVFIALLGASAFSVLGILRSGTLDTVSLPFSATYRAAPQGVKWLLLYIGAGPYNFGAMVAKHYVNANFLFNQLVPMAGSIATAGTDIPLDAPNINVGTEFFPFLMAWGPWGAVASMVGLYALLAWSVRRLYPNVSLFSLLIFLRISYVCVMSPFAPQAYTWTNIGFIGICLMLQVLAAWLPNRHAVFHHLFHESNNYGTR</sequence>
<dbReference type="OrthoDB" id="5993532at2"/>
<feature type="transmembrane region" description="Helical" evidence="1">
    <location>
        <begin position="7"/>
        <end position="27"/>
    </location>
</feature>
<accession>A0A370X5K4</accession>
<dbReference type="Proteomes" id="UP000254258">
    <property type="component" value="Unassembled WGS sequence"/>
</dbReference>
<organism evidence="2 3">
    <name type="scientific">Dyella monticola</name>
    <dbReference type="NCBI Taxonomy" id="1927958"/>
    <lineage>
        <taxon>Bacteria</taxon>
        <taxon>Pseudomonadati</taxon>
        <taxon>Pseudomonadota</taxon>
        <taxon>Gammaproteobacteria</taxon>
        <taxon>Lysobacterales</taxon>
        <taxon>Rhodanobacteraceae</taxon>
        <taxon>Dyella</taxon>
    </lineage>
</organism>
<feature type="transmembrane region" description="Helical" evidence="1">
    <location>
        <begin position="293"/>
        <end position="313"/>
    </location>
</feature>
<protein>
    <recommendedName>
        <fullName evidence="4">Oligosaccharide repeat unit polymerase</fullName>
    </recommendedName>
</protein>
<keyword evidence="1" id="KW-1133">Transmembrane helix</keyword>
<dbReference type="AlphaFoldDB" id="A0A370X5K4"/>